<dbReference type="InterPro" id="IPR011992">
    <property type="entry name" value="EF-hand-dom_pair"/>
</dbReference>
<dbReference type="Pfam" id="PF14513">
    <property type="entry name" value="DAG_kinase_N"/>
    <property type="match status" value="1"/>
</dbReference>
<feature type="region of interest" description="Disordered" evidence="1">
    <location>
        <begin position="1"/>
        <end position="41"/>
    </location>
</feature>
<evidence type="ECO:0000313" key="3">
    <source>
        <dbReference type="EMBL" id="KZS03927.1"/>
    </source>
</evidence>
<dbReference type="OrthoDB" id="196165at2759"/>
<feature type="compositionally biased region" description="Basic residues" evidence="1">
    <location>
        <begin position="1"/>
        <end position="17"/>
    </location>
</feature>
<name>A0A164LA07_9CRUS</name>
<gene>
    <name evidence="3" type="ORF">APZ42_033276</name>
</gene>
<evidence type="ECO:0000313" key="4">
    <source>
        <dbReference type="Proteomes" id="UP000076858"/>
    </source>
</evidence>
<evidence type="ECO:0000259" key="2">
    <source>
        <dbReference type="Pfam" id="PF14513"/>
    </source>
</evidence>
<evidence type="ECO:0000256" key="1">
    <source>
        <dbReference type="SAM" id="MobiDB-lite"/>
    </source>
</evidence>
<accession>A0A164LA07</accession>
<protein>
    <submittedName>
        <fullName evidence="3">Putative Diacylglycerol kinase 1</fullName>
    </submittedName>
</protein>
<dbReference type="EMBL" id="LRGB01003163">
    <property type="protein sequence ID" value="KZS03927.1"/>
    <property type="molecule type" value="Genomic_DNA"/>
</dbReference>
<sequence length="159" mass="18062">MKHKKEKGKEKSKKKVGGSRASSILTTMQRHSHHHQHQQHSSCASSAALLDQAALQSAYRWEKLSPAEFEQLQDLAAYSSKKLSDVLVEFSGTGPLSKFQPDGDIDYEGFKLFMDTYLEMEMQEELCKRLFLSFVKRTPTKTVSNVEGKVIKVKKILKN</sequence>
<keyword evidence="3" id="KW-0808">Transferase</keyword>
<dbReference type="GO" id="GO:0016301">
    <property type="term" value="F:kinase activity"/>
    <property type="evidence" value="ECO:0007669"/>
    <property type="project" value="UniProtKB-KW"/>
</dbReference>
<dbReference type="InterPro" id="IPR038199">
    <property type="entry name" value="DGK_typeI_N_sf"/>
</dbReference>
<dbReference type="Gene3D" id="1.10.238.110">
    <property type="entry name" value="Diacylglycerol kinase alpha"/>
    <property type="match status" value="1"/>
</dbReference>
<keyword evidence="3" id="KW-0418">Kinase</keyword>
<organism evidence="3 4">
    <name type="scientific">Daphnia magna</name>
    <dbReference type="NCBI Taxonomy" id="35525"/>
    <lineage>
        <taxon>Eukaryota</taxon>
        <taxon>Metazoa</taxon>
        <taxon>Ecdysozoa</taxon>
        <taxon>Arthropoda</taxon>
        <taxon>Crustacea</taxon>
        <taxon>Branchiopoda</taxon>
        <taxon>Diplostraca</taxon>
        <taxon>Cladocera</taxon>
        <taxon>Anomopoda</taxon>
        <taxon>Daphniidae</taxon>
        <taxon>Daphnia</taxon>
    </lineage>
</organism>
<dbReference type="FunFam" id="1.10.238.110:FF:000008">
    <property type="entry name" value="Diacylglycerol kinase"/>
    <property type="match status" value="1"/>
</dbReference>
<dbReference type="InterPro" id="IPR029477">
    <property type="entry name" value="DAG_kinase_typeI_N"/>
</dbReference>
<dbReference type="STRING" id="35525.A0A164LA07"/>
<dbReference type="Proteomes" id="UP000076858">
    <property type="component" value="Unassembled WGS sequence"/>
</dbReference>
<dbReference type="AlphaFoldDB" id="A0A164LA07"/>
<feature type="domain" description="Diacylglycerol kinase type I N-terminal" evidence="2">
    <location>
        <begin position="61"/>
        <end position="151"/>
    </location>
</feature>
<comment type="caution">
    <text evidence="3">The sequence shown here is derived from an EMBL/GenBank/DDBJ whole genome shotgun (WGS) entry which is preliminary data.</text>
</comment>
<keyword evidence="4" id="KW-1185">Reference proteome</keyword>
<reference evidence="3 4" key="1">
    <citation type="submission" date="2016-03" db="EMBL/GenBank/DDBJ databases">
        <title>EvidentialGene: Evidence-directed Construction of Genes on Genomes.</title>
        <authorList>
            <person name="Gilbert D.G."/>
            <person name="Choi J.-H."/>
            <person name="Mockaitis K."/>
            <person name="Colbourne J."/>
            <person name="Pfrender M."/>
        </authorList>
    </citation>
    <scope>NUCLEOTIDE SEQUENCE [LARGE SCALE GENOMIC DNA]</scope>
    <source>
        <strain evidence="3 4">Xinb3</strain>
        <tissue evidence="3">Complete organism</tissue>
    </source>
</reference>
<dbReference type="SUPFAM" id="SSF47473">
    <property type="entry name" value="EF-hand"/>
    <property type="match status" value="1"/>
</dbReference>
<proteinExistence type="predicted"/>